<feature type="chain" id="PRO_5034554064" evidence="3">
    <location>
        <begin position="17"/>
        <end position="470"/>
    </location>
</feature>
<keyword evidence="6" id="KW-1185">Reference proteome</keyword>
<sequence length="470" mass="51585">MIRALVLAAAAQASAAALHNARGDKQGIQWGPCDLDTDLPVQCARLPVPLDCTNHSSNETLKLDLIKYPAQKKPSQGSILFNFGGPGQDGLHSMLDYAETMAPLTGGHHDLVSFDPRGTGRTLRFTCFDKNDTKGPAALREADIILPSSSDTALGRLWADSSIISESCYSQLKDIGGPVGMAFVSRDIMQIVDALGEDGMLRYWGISGGTILGATVAAMFPDRMDRVLVDGVANSHQYYHSLGESEMFDLSDNTVDGFLAGCLAAPQNCALARDGRTVDDLKDILKGLLHQFKYSPKAFNGTVIDYAHIKGAFLGFLYIPDLYPLLAKAFDSLLSDDLETYLRITALRQVPMQDQAILGIRCGDKIPKASSLKELEPTFDLFRDETEWFPDIPWTYHVMTCAQWKMPARERYEGDFNVKTKNPLLHLSFSHPSNCTDKAIRDFFLEGVLPEPGTVCEPNKPIFSAPAPEM</sequence>
<evidence type="ECO:0000313" key="6">
    <source>
        <dbReference type="Proteomes" id="UP000554235"/>
    </source>
</evidence>
<organism evidence="5 6">
    <name type="scientific">Fusarium albosuccineum</name>
    <dbReference type="NCBI Taxonomy" id="1237068"/>
    <lineage>
        <taxon>Eukaryota</taxon>
        <taxon>Fungi</taxon>
        <taxon>Dikarya</taxon>
        <taxon>Ascomycota</taxon>
        <taxon>Pezizomycotina</taxon>
        <taxon>Sordariomycetes</taxon>
        <taxon>Hypocreomycetidae</taxon>
        <taxon>Hypocreales</taxon>
        <taxon>Nectriaceae</taxon>
        <taxon>Fusarium</taxon>
        <taxon>Fusarium decemcellulare species complex</taxon>
    </lineage>
</organism>
<dbReference type="SUPFAM" id="SSF53474">
    <property type="entry name" value="alpha/beta-Hydrolases"/>
    <property type="match status" value="1"/>
</dbReference>
<evidence type="ECO:0000259" key="4">
    <source>
        <dbReference type="Pfam" id="PF00561"/>
    </source>
</evidence>
<name>A0A8H4LL63_9HYPO</name>
<evidence type="ECO:0000256" key="2">
    <source>
        <dbReference type="ARBA" id="ARBA00022801"/>
    </source>
</evidence>
<dbReference type="GO" id="GO:0016787">
    <property type="term" value="F:hydrolase activity"/>
    <property type="evidence" value="ECO:0007669"/>
    <property type="project" value="UniProtKB-KW"/>
</dbReference>
<dbReference type="PANTHER" id="PTHR43248:SF25">
    <property type="entry name" value="AB HYDROLASE-1 DOMAIN-CONTAINING PROTEIN-RELATED"/>
    <property type="match status" value="1"/>
</dbReference>
<dbReference type="Gene3D" id="3.40.50.1820">
    <property type="entry name" value="alpha/beta hydrolase"/>
    <property type="match status" value="1"/>
</dbReference>
<dbReference type="PANTHER" id="PTHR43248">
    <property type="entry name" value="2-SUCCINYL-6-HYDROXY-2,4-CYCLOHEXADIENE-1-CARBOXYLATE SYNTHASE"/>
    <property type="match status" value="1"/>
</dbReference>
<comment type="similarity">
    <text evidence="1">Belongs to the peptidase S33 family.</text>
</comment>
<evidence type="ECO:0000313" key="5">
    <source>
        <dbReference type="EMBL" id="KAF4471397.1"/>
    </source>
</evidence>
<gene>
    <name evidence="5" type="ORF">FALBO_1681</name>
</gene>
<dbReference type="InterPro" id="IPR029058">
    <property type="entry name" value="AB_hydrolase_fold"/>
</dbReference>
<accession>A0A8H4LL63</accession>
<feature type="signal peptide" evidence="3">
    <location>
        <begin position="1"/>
        <end position="16"/>
    </location>
</feature>
<keyword evidence="2" id="KW-0378">Hydrolase</keyword>
<evidence type="ECO:0000256" key="1">
    <source>
        <dbReference type="ARBA" id="ARBA00010088"/>
    </source>
</evidence>
<comment type="caution">
    <text evidence="5">The sequence shown here is derived from an EMBL/GenBank/DDBJ whole genome shotgun (WGS) entry which is preliminary data.</text>
</comment>
<dbReference type="InterPro" id="IPR051601">
    <property type="entry name" value="Serine_prot/Carboxylest_S33"/>
</dbReference>
<dbReference type="EMBL" id="JAADYS010000209">
    <property type="protein sequence ID" value="KAF4471397.1"/>
    <property type="molecule type" value="Genomic_DNA"/>
</dbReference>
<dbReference type="AlphaFoldDB" id="A0A8H4LL63"/>
<proteinExistence type="inferred from homology"/>
<keyword evidence="3" id="KW-0732">Signal</keyword>
<dbReference type="InterPro" id="IPR000073">
    <property type="entry name" value="AB_hydrolase_1"/>
</dbReference>
<protein>
    <submittedName>
        <fullName evidence="5">TAP domain-containing</fullName>
    </submittedName>
</protein>
<dbReference type="Proteomes" id="UP000554235">
    <property type="component" value="Unassembled WGS sequence"/>
</dbReference>
<reference evidence="5 6" key="1">
    <citation type="submission" date="2020-01" db="EMBL/GenBank/DDBJ databases">
        <title>Identification and distribution of gene clusters putatively required for synthesis of sphingolipid metabolism inhibitors in phylogenetically diverse species of the filamentous fungus Fusarium.</title>
        <authorList>
            <person name="Kim H.-S."/>
            <person name="Busman M."/>
            <person name="Brown D.W."/>
            <person name="Divon H."/>
            <person name="Uhlig S."/>
            <person name="Proctor R.H."/>
        </authorList>
    </citation>
    <scope>NUCLEOTIDE SEQUENCE [LARGE SCALE GENOMIC DNA]</scope>
    <source>
        <strain evidence="5 6">NRRL 20459</strain>
    </source>
</reference>
<dbReference type="OrthoDB" id="425534at2759"/>
<evidence type="ECO:0000256" key="3">
    <source>
        <dbReference type="SAM" id="SignalP"/>
    </source>
</evidence>
<feature type="domain" description="AB hydrolase-1" evidence="4">
    <location>
        <begin position="79"/>
        <end position="236"/>
    </location>
</feature>
<dbReference type="Pfam" id="PF00561">
    <property type="entry name" value="Abhydrolase_1"/>
    <property type="match status" value="1"/>
</dbReference>